<dbReference type="GO" id="GO:0005737">
    <property type="term" value="C:cytoplasm"/>
    <property type="evidence" value="ECO:0007669"/>
    <property type="project" value="UniProtKB-ARBA"/>
</dbReference>
<organism evidence="7 8">
    <name type="scientific">Hondaea fermentalgiana</name>
    <dbReference type="NCBI Taxonomy" id="2315210"/>
    <lineage>
        <taxon>Eukaryota</taxon>
        <taxon>Sar</taxon>
        <taxon>Stramenopiles</taxon>
        <taxon>Bigyra</taxon>
        <taxon>Labyrinthulomycetes</taxon>
        <taxon>Thraustochytrida</taxon>
        <taxon>Thraustochytriidae</taxon>
        <taxon>Hondaea</taxon>
    </lineage>
</organism>
<dbReference type="Pfam" id="PF03127">
    <property type="entry name" value="GAT"/>
    <property type="match status" value="1"/>
</dbReference>
<evidence type="ECO:0000256" key="4">
    <source>
        <dbReference type="ARBA" id="ARBA00023136"/>
    </source>
</evidence>
<feature type="compositionally biased region" description="Polar residues" evidence="5">
    <location>
        <begin position="324"/>
        <end position="333"/>
    </location>
</feature>
<dbReference type="InParanoid" id="A0A2R5GXZ0"/>
<dbReference type="InterPro" id="IPR044836">
    <property type="entry name" value="TOL_plant"/>
</dbReference>
<dbReference type="GO" id="GO:0016020">
    <property type="term" value="C:membrane"/>
    <property type="evidence" value="ECO:0007669"/>
    <property type="project" value="UniProtKB-SubCell"/>
</dbReference>
<evidence type="ECO:0000256" key="3">
    <source>
        <dbReference type="ARBA" id="ARBA00022927"/>
    </source>
</evidence>
<dbReference type="PANTHER" id="PTHR45898">
    <property type="entry name" value="TOM1-LIKE PROTEIN"/>
    <property type="match status" value="1"/>
</dbReference>
<dbReference type="InterPro" id="IPR008942">
    <property type="entry name" value="ENTH_VHS"/>
</dbReference>
<dbReference type="InterPro" id="IPR004152">
    <property type="entry name" value="GAT_dom"/>
</dbReference>
<feature type="compositionally biased region" description="Polar residues" evidence="5">
    <location>
        <begin position="195"/>
        <end position="210"/>
    </location>
</feature>
<evidence type="ECO:0000313" key="8">
    <source>
        <dbReference type="Proteomes" id="UP000241890"/>
    </source>
</evidence>
<evidence type="ECO:0000256" key="2">
    <source>
        <dbReference type="ARBA" id="ARBA00022448"/>
    </source>
</evidence>
<feature type="region of interest" description="Disordered" evidence="5">
    <location>
        <begin position="171"/>
        <end position="210"/>
    </location>
</feature>
<dbReference type="AlphaFoldDB" id="A0A2R5GXZ0"/>
<dbReference type="Gene3D" id="1.20.58.160">
    <property type="match status" value="1"/>
</dbReference>
<feature type="compositionally biased region" description="Gly residues" evidence="5">
    <location>
        <begin position="182"/>
        <end position="191"/>
    </location>
</feature>
<dbReference type="EMBL" id="BEYU01000403">
    <property type="protein sequence ID" value="GBG35189.1"/>
    <property type="molecule type" value="Genomic_DNA"/>
</dbReference>
<proteinExistence type="predicted"/>
<reference evidence="7 8" key="1">
    <citation type="submission" date="2017-12" db="EMBL/GenBank/DDBJ databases">
        <title>Sequencing, de novo assembly and annotation of complete genome of a new Thraustochytrid species, strain FCC1311.</title>
        <authorList>
            <person name="Sedici K."/>
            <person name="Godart F."/>
            <person name="Aiese Cigliano R."/>
            <person name="Sanseverino W."/>
            <person name="Barakat M."/>
            <person name="Ortet P."/>
            <person name="Marechal E."/>
            <person name="Cagnac O."/>
            <person name="Amato A."/>
        </authorList>
    </citation>
    <scope>NUCLEOTIDE SEQUENCE [LARGE SCALE GENOMIC DNA]</scope>
</reference>
<evidence type="ECO:0000313" key="7">
    <source>
        <dbReference type="EMBL" id="GBG35189.1"/>
    </source>
</evidence>
<dbReference type="InterPro" id="IPR038425">
    <property type="entry name" value="GAT_sf"/>
</dbReference>
<sequence>MSFKAITASYYASKGKADSELFNLIEAAVNGDGPDEALNAQIATKVHGIKEPKQLADIVRRLRKKLKIPDHNIVMNTFVLLETLMDEFHPDLIMAVSIPKMMKQFMRLIKAGKQGGRSKQEEADKALALLEMWSAKYRERPAMAKNILDTFALLQRKGVAYNDSSREANVTSAASATRSSGHTGGATGGGSRSALSQATTQLQGLSPQEQDSVISNATAMLEELVYNVSSKEEAASNDLITELVQQVKGFQNVIAAKLSQEEDASRMDILIKLNERVLNALSLHKRAVEVGPPSADTKPTTFTMEDFARDGQTRSRSPDIPTAQPLTPNSANGSGRMVGHVVGGS</sequence>
<evidence type="ECO:0000259" key="6">
    <source>
        <dbReference type="PROSITE" id="PS50179"/>
    </source>
</evidence>
<keyword evidence="2" id="KW-0813">Transport</keyword>
<dbReference type="SUPFAM" id="SSF48464">
    <property type="entry name" value="ENTH/VHS domain"/>
    <property type="match status" value="1"/>
</dbReference>
<protein>
    <recommendedName>
        <fullName evidence="6">VHS domain-containing protein</fullName>
    </recommendedName>
</protein>
<accession>A0A2R5GXZ0</accession>
<comment type="caution">
    <text evidence="7">The sequence shown here is derived from an EMBL/GenBank/DDBJ whole genome shotgun (WGS) entry which is preliminary data.</text>
</comment>
<dbReference type="GO" id="GO:0043328">
    <property type="term" value="P:protein transport to vacuole involved in ubiquitin-dependent protein catabolic process via the multivesicular body sorting pathway"/>
    <property type="evidence" value="ECO:0007669"/>
    <property type="project" value="InterPro"/>
</dbReference>
<dbReference type="Proteomes" id="UP000241890">
    <property type="component" value="Unassembled WGS sequence"/>
</dbReference>
<feature type="region of interest" description="Disordered" evidence="5">
    <location>
        <begin position="308"/>
        <end position="345"/>
    </location>
</feature>
<feature type="non-terminal residue" evidence="7">
    <location>
        <position position="345"/>
    </location>
</feature>
<dbReference type="InterPro" id="IPR002014">
    <property type="entry name" value="VHS_dom"/>
</dbReference>
<dbReference type="GO" id="GO:0035091">
    <property type="term" value="F:phosphatidylinositol binding"/>
    <property type="evidence" value="ECO:0007669"/>
    <property type="project" value="InterPro"/>
</dbReference>
<dbReference type="GO" id="GO:0043130">
    <property type="term" value="F:ubiquitin binding"/>
    <property type="evidence" value="ECO:0007669"/>
    <property type="project" value="InterPro"/>
</dbReference>
<keyword evidence="4" id="KW-0472">Membrane</keyword>
<keyword evidence="8" id="KW-1185">Reference proteome</keyword>
<feature type="compositionally biased region" description="Low complexity" evidence="5">
    <location>
        <begin position="171"/>
        <end position="181"/>
    </location>
</feature>
<gene>
    <name evidence="7" type="ORF">FCC1311_114122</name>
</gene>
<dbReference type="SUPFAM" id="SSF89009">
    <property type="entry name" value="GAT-like domain"/>
    <property type="match status" value="1"/>
</dbReference>
<dbReference type="Gene3D" id="1.25.40.90">
    <property type="match status" value="1"/>
</dbReference>
<dbReference type="PROSITE" id="PS50179">
    <property type="entry name" value="VHS"/>
    <property type="match status" value="1"/>
</dbReference>
<name>A0A2R5GXZ0_9STRA</name>
<evidence type="ECO:0000256" key="5">
    <source>
        <dbReference type="SAM" id="MobiDB-lite"/>
    </source>
</evidence>
<feature type="compositionally biased region" description="Basic and acidic residues" evidence="5">
    <location>
        <begin position="308"/>
        <end position="317"/>
    </location>
</feature>
<evidence type="ECO:0000256" key="1">
    <source>
        <dbReference type="ARBA" id="ARBA00004170"/>
    </source>
</evidence>
<comment type="subcellular location">
    <subcellularLocation>
        <location evidence="1">Membrane</location>
        <topology evidence="1">Peripheral membrane protein</topology>
    </subcellularLocation>
</comment>
<dbReference type="PANTHER" id="PTHR45898:SF4">
    <property type="entry name" value="TARGET OF MYB PROTEIN 1"/>
    <property type="match status" value="1"/>
</dbReference>
<feature type="domain" description="VHS" evidence="6">
    <location>
        <begin position="34"/>
        <end position="162"/>
    </location>
</feature>
<keyword evidence="3" id="KW-0653">Protein transport</keyword>